<dbReference type="AlphaFoldDB" id="A0A3N1GZF8"/>
<dbReference type="RefSeq" id="WP_123741774.1">
    <property type="nucleotide sequence ID" value="NZ_RJKM01000001.1"/>
</dbReference>
<proteinExistence type="predicted"/>
<comment type="caution">
    <text evidence="2">The sequence shown here is derived from an EMBL/GenBank/DDBJ whole genome shotgun (WGS) entry which is preliminary data.</text>
</comment>
<keyword evidence="3" id="KW-1185">Reference proteome</keyword>
<sequence>MSAQDGGPEVKNTVEGDHNHTVQVGVVNGGAVFHGDSTVYQLTKDDPPERKYEVARNHLAGGSPRIAEGLMVEVVRAGLLSTEVAYHYALASLSERSINQLGSAQFEQIRTASNIADRGPRDSWCVAIDVIRDLMTCVTAQEHEREPDREALDDVLTRFKLLPKGRREEITRHLGMIIGGAIQDRLDRDNSEAVAEARVSGNRSERAWKFFEATPAEPRLVTPYEDGRIPARTWVKAVVGSLALIGGLALPVHAARPEVSDAVAAWSSMIVLAHGTAVWLGARVVASRRFRRRMEVEYGGGRIPDDVDDLNRLGSSRFRIDIRTLIDQEIIRQRPKNHVKGRRWWSDTERCAHMLYLRLVRTYGSVIPDPEHRDAHQRALKREMSAWTLHWLIRTHVGRWADRWADGRFFAFRKVTRAEVAQDLAGLLSVLIAIGGVAGLHAALGGLSLVSPTSMTAFVGILLGGIGGADALGRRMSASREHAECQASLKEEQAGRTRWLEQLTDRPTDTEMARWFDFDKSHLKTVAMKRAGLFNRDVIAHVILTEGLPWAKRARVIYGPPRYSEYLVLVFLLTENGVREFRFDLQFENAAVRNEQRASFSYGALVLVEVKEVGVQFAGKERKLVVLRNNDVKTMPDSRRSMVHSRALYLSLQNSRDISLVVENFEELSDKEEENKERLEELALGASGITSALRILEAVAVEGRGWITEERRRRDQGFEDWKRAEEIAPSILHSAPHADVFALAETPIVEDAWLDDGPPFTFPDDDL</sequence>
<evidence type="ECO:0000313" key="2">
    <source>
        <dbReference type="EMBL" id="ROP35674.1"/>
    </source>
</evidence>
<keyword evidence="1" id="KW-0812">Transmembrane</keyword>
<gene>
    <name evidence="2" type="ORF">EDD40_0913</name>
</gene>
<accession>A0A3N1GZF8</accession>
<keyword evidence="1" id="KW-1133">Transmembrane helix</keyword>
<evidence type="ECO:0000313" key="3">
    <source>
        <dbReference type="Proteomes" id="UP000268727"/>
    </source>
</evidence>
<keyword evidence="1" id="KW-0472">Membrane</keyword>
<organism evidence="2 3">
    <name type="scientific">Saccharothrix texasensis</name>
    <dbReference type="NCBI Taxonomy" id="103734"/>
    <lineage>
        <taxon>Bacteria</taxon>
        <taxon>Bacillati</taxon>
        <taxon>Actinomycetota</taxon>
        <taxon>Actinomycetes</taxon>
        <taxon>Pseudonocardiales</taxon>
        <taxon>Pseudonocardiaceae</taxon>
        <taxon>Saccharothrix</taxon>
    </lineage>
</organism>
<dbReference type="Proteomes" id="UP000268727">
    <property type="component" value="Unassembled WGS sequence"/>
</dbReference>
<feature type="transmembrane region" description="Helical" evidence="1">
    <location>
        <begin position="234"/>
        <end position="252"/>
    </location>
</feature>
<dbReference type="EMBL" id="RJKM01000001">
    <property type="protein sequence ID" value="ROP35674.1"/>
    <property type="molecule type" value="Genomic_DNA"/>
</dbReference>
<feature type="transmembrane region" description="Helical" evidence="1">
    <location>
        <begin position="424"/>
        <end position="444"/>
    </location>
</feature>
<name>A0A3N1GZF8_9PSEU</name>
<reference evidence="2 3" key="1">
    <citation type="submission" date="2018-11" db="EMBL/GenBank/DDBJ databases">
        <title>Sequencing the genomes of 1000 actinobacteria strains.</title>
        <authorList>
            <person name="Klenk H.-P."/>
        </authorList>
    </citation>
    <scope>NUCLEOTIDE SEQUENCE [LARGE SCALE GENOMIC DNA]</scope>
    <source>
        <strain evidence="2 3">DSM 44231</strain>
    </source>
</reference>
<evidence type="ECO:0000256" key="1">
    <source>
        <dbReference type="SAM" id="Phobius"/>
    </source>
</evidence>
<protein>
    <submittedName>
        <fullName evidence="2">Uncharacterized protein</fullName>
    </submittedName>
</protein>
<feature type="transmembrane region" description="Helical" evidence="1">
    <location>
        <begin position="264"/>
        <end position="286"/>
    </location>
</feature>
<dbReference type="OrthoDB" id="4501073at2"/>